<feature type="compositionally biased region" description="Low complexity" evidence="1">
    <location>
        <begin position="142"/>
        <end position="151"/>
    </location>
</feature>
<feature type="region of interest" description="Disordered" evidence="1">
    <location>
        <begin position="126"/>
        <end position="173"/>
    </location>
</feature>
<proteinExistence type="predicted"/>
<name>A0AA40EMA7_9PEZI</name>
<keyword evidence="3" id="KW-1185">Reference proteome</keyword>
<sequence length="217" mass="23292">MAYAASSIKNCAPSGSPSASASLSSITLRALETGKADAAGGWINAPDNLFTGPDVPLQTTGMGPKPALPSSQATATPTSFKLGDFDLDFIQRSLNCAINKLNKYLVARVESILYNFKRLYSAEYSENTETPYPPGPSPPPASSQASSSQAPSKRKKKKNVLTTRGFYDEPEPAPEDIDEIKVYLGGHVKPVEDPIQYVVRVREAVQPGQAYVWPSTP</sequence>
<feature type="compositionally biased region" description="Pro residues" evidence="1">
    <location>
        <begin position="131"/>
        <end position="141"/>
    </location>
</feature>
<dbReference type="EMBL" id="JAUKTV010000003">
    <property type="protein sequence ID" value="KAK0741967.1"/>
    <property type="molecule type" value="Genomic_DNA"/>
</dbReference>
<evidence type="ECO:0000313" key="2">
    <source>
        <dbReference type="EMBL" id="KAK0741967.1"/>
    </source>
</evidence>
<comment type="caution">
    <text evidence="2">The sequence shown here is derived from an EMBL/GenBank/DDBJ whole genome shotgun (WGS) entry which is preliminary data.</text>
</comment>
<accession>A0AA40EMA7</accession>
<dbReference type="Proteomes" id="UP001172159">
    <property type="component" value="Unassembled WGS sequence"/>
</dbReference>
<gene>
    <name evidence="2" type="ORF">B0T21DRAFT_448745</name>
</gene>
<evidence type="ECO:0000256" key="1">
    <source>
        <dbReference type="SAM" id="MobiDB-lite"/>
    </source>
</evidence>
<organism evidence="2 3">
    <name type="scientific">Apiosordaria backusii</name>
    <dbReference type="NCBI Taxonomy" id="314023"/>
    <lineage>
        <taxon>Eukaryota</taxon>
        <taxon>Fungi</taxon>
        <taxon>Dikarya</taxon>
        <taxon>Ascomycota</taxon>
        <taxon>Pezizomycotina</taxon>
        <taxon>Sordariomycetes</taxon>
        <taxon>Sordariomycetidae</taxon>
        <taxon>Sordariales</taxon>
        <taxon>Lasiosphaeriaceae</taxon>
        <taxon>Apiosordaria</taxon>
    </lineage>
</organism>
<protein>
    <submittedName>
        <fullName evidence="2">Uncharacterized protein</fullName>
    </submittedName>
</protein>
<evidence type="ECO:0000313" key="3">
    <source>
        <dbReference type="Proteomes" id="UP001172159"/>
    </source>
</evidence>
<reference evidence="2" key="1">
    <citation type="submission" date="2023-06" db="EMBL/GenBank/DDBJ databases">
        <title>Genome-scale phylogeny and comparative genomics of the fungal order Sordariales.</title>
        <authorList>
            <consortium name="Lawrence Berkeley National Laboratory"/>
            <person name="Hensen N."/>
            <person name="Bonometti L."/>
            <person name="Westerberg I."/>
            <person name="Brannstrom I.O."/>
            <person name="Guillou S."/>
            <person name="Cros-Aarteil S."/>
            <person name="Calhoun S."/>
            <person name="Haridas S."/>
            <person name="Kuo A."/>
            <person name="Mondo S."/>
            <person name="Pangilinan J."/>
            <person name="Riley R."/>
            <person name="Labutti K."/>
            <person name="Andreopoulos B."/>
            <person name="Lipzen A."/>
            <person name="Chen C."/>
            <person name="Yanf M."/>
            <person name="Daum C."/>
            <person name="Ng V."/>
            <person name="Clum A."/>
            <person name="Steindorff A."/>
            <person name="Ohm R."/>
            <person name="Martin F."/>
            <person name="Silar P."/>
            <person name="Natvig D."/>
            <person name="Lalanne C."/>
            <person name="Gautier V."/>
            <person name="Ament-Velasquez S.L."/>
            <person name="Kruys A."/>
            <person name="Hutchinson M.I."/>
            <person name="Powell A.J."/>
            <person name="Barry K."/>
            <person name="Miller A.N."/>
            <person name="Grigoriev I.V."/>
            <person name="Debuchy R."/>
            <person name="Gladieux P."/>
            <person name="Thoren M.H."/>
            <person name="Johannesson H."/>
        </authorList>
    </citation>
    <scope>NUCLEOTIDE SEQUENCE</scope>
    <source>
        <strain evidence="2">CBS 540.89</strain>
    </source>
</reference>
<dbReference type="AlphaFoldDB" id="A0AA40EMA7"/>